<dbReference type="InterPro" id="IPR002877">
    <property type="entry name" value="RNA_MeTrfase_FtsJ_dom"/>
</dbReference>
<comment type="caution">
    <text evidence="2">The sequence shown here is derived from an EMBL/GenBank/DDBJ whole genome shotgun (WGS) entry which is preliminary data.</text>
</comment>
<dbReference type="PANTHER" id="PTHR37524:SF2">
    <property type="entry name" value="RIBOSOMAL RNA METHYLTRANSFERASE FTSJ DOMAIN-CONTAINING PROTEIN"/>
    <property type="match status" value="1"/>
</dbReference>
<dbReference type="CDD" id="cd02440">
    <property type="entry name" value="AdoMet_MTases"/>
    <property type="match status" value="1"/>
</dbReference>
<dbReference type="Pfam" id="PF01728">
    <property type="entry name" value="FtsJ"/>
    <property type="match status" value="1"/>
</dbReference>
<evidence type="ECO:0000313" key="2">
    <source>
        <dbReference type="EMBL" id="GGH70776.1"/>
    </source>
</evidence>
<sequence>MSEHELEQENQNIEEVQEPEQGESLFICTANRDFAAYAQEELRRLFGSVKSSVLSDREVLLVKLNVSEQNAIQQISDSRPIFLRHIQPVQFEREGENAGELLAEAASFILSSKVMGAGVKVALQVRKSADAGEESSSQLKEWLEELLRASEAEFVTASADWIASVYLTDSAIYAGISRPEDNLSDWSGGAVRFRREEGQLSRAKFKLLEAEREFGLDLSAYRSAVDIGAAPGGWTSLLLERGLKVTAIDPAKLHPSLLKSPNLTYIRKNASEVKFKDNEFDLLVCDMSWSPKLMVQLVSGLLHGLSPGGTAIVTIKLMHKKPMALIKEVIASFENSRLQVQRAKQLFHNREEITLYMIKY</sequence>
<dbReference type="Proteomes" id="UP000605427">
    <property type="component" value="Unassembled WGS sequence"/>
</dbReference>
<dbReference type="Gene3D" id="3.40.50.150">
    <property type="entry name" value="Vaccinia Virus protein VP39"/>
    <property type="match status" value="1"/>
</dbReference>
<gene>
    <name evidence="2" type="ORF">GCM10007362_07200</name>
</gene>
<dbReference type="SUPFAM" id="SSF53335">
    <property type="entry name" value="S-adenosyl-L-methionine-dependent methyltransferases"/>
    <property type="match status" value="1"/>
</dbReference>
<name>A0ABQ1ZP55_9BACL</name>
<evidence type="ECO:0000259" key="1">
    <source>
        <dbReference type="Pfam" id="PF01728"/>
    </source>
</evidence>
<dbReference type="EMBL" id="BMDD01000001">
    <property type="protein sequence ID" value="GGH70776.1"/>
    <property type="molecule type" value="Genomic_DNA"/>
</dbReference>
<accession>A0ABQ1ZP55</accession>
<dbReference type="InterPro" id="IPR029063">
    <property type="entry name" value="SAM-dependent_MTases_sf"/>
</dbReference>
<organism evidence="2 3">
    <name type="scientific">Saccharibacillus endophyticus</name>
    <dbReference type="NCBI Taxonomy" id="2060666"/>
    <lineage>
        <taxon>Bacteria</taxon>
        <taxon>Bacillati</taxon>
        <taxon>Bacillota</taxon>
        <taxon>Bacilli</taxon>
        <taxon>Bacillales</taxon>
        <taxon>Paenibacillaceae</taxon>
        <taxon>Saccharibacillus</taxon>
    </lineage>
</organism>
<dbReference type="PANTHER" id="PTHR37524">
    <property type="entry name" value="RIBOSOMAL RNA LARGE SUBUNIT METHYLTRANSFERASE M"/>
    <property type="match status" value="1"/>
</dbReference>
<reference evidence="3" key="1">
    <citation type="journal article" date="2019" name="Int. J. Syst. Evol. Microbiol.">
        <title>The Global Catalogue of Microorganisms (GCM) 10K type strain sequencing project: providing services to taxonomists for standard genome sequencing and annotation.</title>
        <authorList>
            <consortium name="The Broad Institute Genomics Platform"/>
            <consortium name="The Broad Institute Genome Sequencing Center for Infectious Disease"/>
            <person name="Wu L."/>
            <person name="Ma J."/>
        </authorList>
    </citation>
    <scope>NUCLEOTIDE SEQUENCE [LARGE SCALE GENOMIC DNA]</scope>
    <source>
        <strain evidence="3">CCM 8702</strain>
    </source>
</reference>
<proteinExistence type="predicted"/>
<protein>
    <recommendedName>
        <fullName evidence="1">Ribosomal RNA methyltransferase FtsJ domain-containing protein</fullName>
    </recommendedName>
</protein>
<evidence type="ECO:0000313" key="3">
    <source>
        <dbReference type="Proteomes" id="UP000605427"/>
    </source>
</evidence>
<feature type="domain" description="Ribosomal RNA methyltransferase FtsJ" evidence="1">
    <location>
        <begin position="201"/>
        <end position="289"/>
    </location>
</feature>
<dbReference type="RefSeq" id="WP_172239175.1">
    <property type="nucleotide sequence ID" value="NZ_BMDD01000001.1"/>
</dbReference>
<keyword evidence="3" id="KW-1185">Reference proteome</keyword>